<evidence type="ECO:0000256" key="6">
    <source>
        <dbReference type="SAM" id="MobiDB-lite"/>
    </source>
</evidence>
<dbReference type="RefSeq" id="WP_081728797.1">
    <property type="nucleotide sequence ID" value="NZ_NRRE01000028.1"/>
</dbReference>
<organism evidence="8 9">
    <name type="scientific">Rhodovibrio salinarum</name>
    <dbReference type="NCBI Taxonomy" id="1087"/>
    <lineage>
        <taxon>Bacteria</taxon>
        <taxon>Pseudomonadati</taxon>
        <taxon>Pseudomonadota</taxon>
        <taxon>Alphaproteobacteria</taxon>
        <taxon>Rhodospirillales</taxon>
        <taxon>Rhodovibrionaceae</taxon>
        <taxon>Rhodovibrio</taxon>
    </lineage>
</organism>
<dbReference type="InterPro" id="IPR036259">
    <property type="entry name" value="MFS_trans_sf"/>
</dbReference>
<dbReference type="Gene3D" id="1.20.1250.20">
    <property type="entry name" value="MFS general substrate transporter like domains"/>
    <property type="match status" value="1"/>
</dbReference>
<evidence type="ECO:0000256" key="3">
    <source>
        <dbReference type="ARBA" id="ARBA00022692"/>
    </source>
</evidence>
<feature type="transmembrane region" description="Helical" evidence="7">
    <location>
        <begin position="114"/>
        <end position="135"/>
    </location>
</feature>
<dbReference type="PANTHER" id="PTHR23538:SF1">
    <property type="entry name" value="44.5 KD BACTERIOCHLOROPHYLL SYNTHASE SUBUNIT"/>
    <property type="match status" value="1"/>
</dbReference>
<feature type="transmembrane region" description="Helical" evidence="7">
    <location>
        <begin position="183"/>
        <end position="207"/>
    </location>
</feature>
<keyword evidence="9" id="KW-1185">Reference proteome</keyword>
<dbReference type="Pfam" id="PF03209">
    <property type="entry name" value="PUCC"/>
    <property type="match status" value="1"/>
</dbReference>
<feature type="transmembrane region" description="Helical" evidence="7">
    <location>
        <begin position="308"/>
        <end position="325"/>
    </location>
</feature>
<proteinExistence type="inferred from homology"/>
<protein>
    <submittedName>
        <fullName evidence="8">MFS transporter</fullName>
    </submittedName>
</protein>
<feature type="transmembrane region" description="Helical" evidence="7">
    <location>
        <begin position="337"/>
        <end position="355"/>
    </location>
</feature>
<evidence type="ECO:0000313" key="9">
    <source>
        <dbReference type="Proteomes" id="UP000778970"/>
    </source>
</evidence>
<sequence length="499" mass="52609">MPRLPHLTRKLTTYWLSLGPRFLPYADVALPDLPWARLLRLSLFQVSVGMALVLLVGTLNRVMIVELGVPTSLVAVMVALPLLAAPFRALIGFRSDSHRCELGWRRVPFIYRGTLLQFGGFAIMPFALLVLAGMGESSHLPAWVGEIAAALAFLLVGAGAHMVQTVGLALATDLTPSESHPKVVGLMYVMLLFGMMLSALVFGVLLADFSPGRLVQVIQGAAVLTAALNFIALWKQEPRNPPRGAQPAQQDPSFRECWQRFCQGRDAVRRLVIVGLGTIGFGMADVVLEPYGGEVLGLSVSTTTKLTALFAFGGLVGFAFAWFRLARGGHAYRVAHLGALLGISAFILVMLSAPLDLTSIFLIGNFLIGFGGALFWHGTLTVTMNQAPKDQAGLALGAWGAVQATAAGSAMAMSGLLRDGVQLLASGAAPVLGVANAAAGYMAVYAFEIALLLVTVIATLPLLRRLSTPGESATTATGDPTPAGVSMAHTTEGVGDSPR</sequence>
<dbReference type="InterPro" id="IPR026036">
    <property type="entry name" value="PucC"/>
</dbReference>
<dbReference type="PIRSF" id="PIRSF016565">
    <property type="entry name" value="PucC"/>
    <property type="match status" value="1"/>
</dbReference>
<dbReference type="EMBL" id="NRRE01000028">
    <property type="protein sequence ID" value="MBK1698657.1"/>
    <property type="molecule type" value="Genomic_DNA"/>
</dbReference>
<name>A0A934QKY6_9PROT</name>
<keyword evidence="4 7" id="KW-1133">Transmembrane helix</keyword>
<keyword evidence="3 7" id="KW-0812">Transmembrane</keyword>
<dbReference type="SUPFAM" id="SSF103473">
    <property type="entry name" value="MFS general substrate transporter"/>
    <property type="match status" value="1"/>
</dbReference>
<evidence type="ECO:0000256" key="4">
    <source>
        <dbReference type="ARBA" id="ARBA00022989"/>
    </source>
</evidence>
<comment type="caution">
    <text evidence="8">The sequence shown here is derived from an EMBL/GenBank/DDBJ whole genome shotgun (WGS) entry which is preliminary data.</text>
</comment>
<evidence type="ECO:0000256" key="2">
    <source>
        <dbReference type="ARBA" id="ARBA00008412"/>
    </source>
</evidence>
<comment type="subcellular location">
    <subcellularLocation>
        <location evidence="1">Membrane</location>
        <topology evidence="1">Multi-pass membrane protein</topology>
    </subcellularLocation>
</comment>
<dbReference type="Proteomes" id="UP000778970">
    <property type="component" value="Unassembled WGS sequence"/>
</dbReference>
<feature type="transmembrane region" description="Helical" evidence="7">
    <location>
        <begin position="213"/>
        <end position="234"/>
    </location>
</feature>
<feature type="transmembrane region" description="Helical" evidence="7">
    <location>
        <begin position="394"/>
        <end position="417"/>
    </location>
</feature>
<feature type="transmembrane region" description="Helical" evidence="7">
    <location>
        <begin position="437"/>
        <end position="463"/>
    </location>
</feature>
<feature type="compositionally biased region" description="Low complexity" evidence="6">
    <location>
        <begin position="473"/>
        <end position="484"/>
    </location>
</feature>
<feature type="transmembrane region" description="Helical" evidence="7">
    <location>
        <begin position="71"/>
        <end position="93"/>
    </location>
</feature>
<dbReference type="AlphaFoldDB" id="A0A934QKY6"/>
<feature type="region of interest" description="Disordered" evidence="6">
    <location>
        <begin position="469"/>
        <end position="499"/>
    </location>
</feature>
<dbReference type="InterPro" id="IPR004896">
    <property type="entry name" value="PucC-rel"/>
</dbReference>
<evidence type="ECO:0000256" key="1">
    <source>
        <dbReference type="ARBA" id="ARBA00004141"/>
    </source>
</evidence>
<keyword evidence="5 7" id="KW-0472">Membrane</keyword>
<evidence type="ECO:0000313" key="8">
    <source>
        <dbReference type="EMBL" id="MBK1698657.1"/>
    </source>
</evidence>
<reference evidence="8" key="1">
    <citation type="submission" date="2017-08" db="EMBL/GenBank/DDBJ databases">
        <authorList>
            <person name="Imhoff J.F."/>
            <person name="Rahn T."/>
            <person name="Kuenzel S."/>
            <person name="Neulinger S.C."/>
        </authorList>
    </citation>
    <scope>NUCLEOTIDE SEQUENCE</scope>
    <source>
        <strain evidence="8">DSM 9154</strain>
    </source>
</reference>
<accession>A0A934QKY6</accession>
<evidence type="ECO:0000256" key="7">
    <source>
        <dbReference type="SAM" id="Phobius"/>
    </source>
</evidence>
<dbReference type="GO" id="GO:0016020">
    <property type="term" value="C:membrane"/>
    <property type="evidence" value="ECO:0007669"/>
    <property type="project" value="UniProtKB-SubCell"/>
</dbReference>
<reference evidence="8" key="2">
    <citation type="journal article" date="2020" name="Microorganisms">
        <title>Osmotic Adaptation and Compatible Solute Biosynthesis of Phototrophic Bacteria as Revealed from Genome Analyses.</title>
        <authorList>
            <person name="Imhoff J.F."/>
            <person name="Rahn T."/>
            <person name="Kunzel S."/>
            <person name="Keller A."/>
            <person name="Neulinger S.C."/>
        </authorList>
    </citation>
    <scope>NUCLEOTIDE SEQUENCE</scope>
    <source>
        <strain evidence="8">DSM 9154</strain>
    </source>
</reference>
<feature type="transmembrane region" description="Helical" evidence="7">
    <location>
        <begin position="361"/>
        <end position="382"/>
    </location>
</feature>
<comment type="similarity">
    <text evidence="2">Belongs to the PucC family.</text>
</comment>
<gene>
    <name evidence="8" type="ORF">CKO21_15525</name>
</gene>
<evidence type="ECO:0000256" key="5">
    <source>
        <dbReference type="ARBA" id="ARBA00023136"/>
    </source>
</evidence>
<feature type="transmembrane region" description="Helical" evidence="7">
    <location>
        <begin position="38"/>
        <end position="59"/>
    </location>
</feature>
<feature type="transmembrane region" description="Helical" evidence="7">
    <location>
        <begin position="147"/>
        <end position="171"/>
    </location>
</feature>
<dbReference type="CDD" id="cd06176">
    <property type="entry name" value="MFS_BCD_PucC-like"/>
    <property type="match status" value="1"/>
</dbReference>
<feature type="transmembrane region" description="Helical" evidence="7">
    <location>
        <begin position="268"/>
        <end position="288"/>
    </location>
</feature>
<dbReference type="PANTHER" id="PTHR23538">
    <property type="entry name" value="44.5 KD BACTERIOCHLOROPHYLL SYNTHASE SUBUNIT"/>
    <property type="match status" value="1"/>
</dbReference>